<organism evidence="10 11">
    <name type="scientific">Candidatus Dojkabacteria bacterium</name>
    <dbReference type="NCBI Taxonomy" id="2099670"/>
    <lineage>
        <taxon>Bacteria</taxon>
        <taxon>Candidatus Dojkabacteria</taxon>
    </lineage>
</organism>
<evidence type="ECO:0000256" key="4">
    <source>
        <dbReference type="ARBA" id="ARBA00022679"/>
    </source>
</evidence>
<dbReference type="Gene3D" id="3.30.565.10">
    <property type="entry name" value="Histidine kinase-like ATPase, C-terminal domain"/>
    <property type="match status" value="1"/>
</dbReference>
<dbReference type="CDD" id="cd00075">
    <property type="entry name" value="HATPase"/>
    <property type="match status" value="1"/>
</dbReference>
<evidence type="ECO:0000256" key="6">
    <source>
        <dbReference type="ARBA" id="ARBA00023012"/>
    </source>
</evidence>
<dbReference type="SUPFAM" id="SSF55874">
    <property type="entry name" value="ATPase domain of HSP90 chaperone/DNA topoisomerase II/histidine kinase"/>
    <property type="match status" value="1"/>
</dbReference>
<dbReference type="PANTHER" id="PTHR45453:SF1">
    <property type="entry name" value="PHOSPHATE REGULON SENSOR PROTEIN PHOR"/>
    <property type="match status" value="1"/>
</dbReference>
<evidence type="ECO:0000313" key="10">
    <source>
        <dbReference type="EMBL" id="MBW7954169.1"/>
    </source>
</evidence>
<dbReference type="SUPFAM" id="SSF55785">
    <property type="entry name" value="PYP-like sensor domain (PAS domain)"/>
    <property type="match status" value="1"/>
</dbReference>
<evidence type="ECO:0000256" key="3">
    <source>
        <dbReference type="ARBA" id="ARBA00022553"/>
    </source>
</evidence>
<dbReference type="GO" id="GO:0000155">
    <property type="term" value="F:phosphorelay sensor kinase activity"/>
    <property type="evidence" value="ECO:0007669"/>
    <property type="project" value="InterPro"/>
</dbReference>
<protein>
    <recommendedName>
        <fullName evidence="2">histidine kinase</fullName>
        <ecNumber evidence="2">2.7.13.3</ecNumber>
    </recommendedName>
</protein>
<dbReference type="EMBL" id="JACFOF010000023">
    <property type="protein sequence ID" value="MBW7954169.1"/>
    <property type="molecule type" value="Genomic_DNA"/>
</dbReference>
<dbReference type="InterPro" id="IPR035965">
    <property type="entry name" value="PAS-like_dom_sf"/>
</dbReference>
<dbReference type="GO" id="GO:0016036">
    <property type="term" value="P:cellular response to phosphate starvation"/>
    <property type="evidence" value="ECO:0007669"/>
    <property type="project" value="TreeGrafter"/>
</dbReference>
<gene>
    <name evidence="10" type="ORF">H3C67_05305</name>
</gene>
<dbReference type="InterPro" id="IPR003661">
    <property type="entry name" value="HisK_dim/P_dom"/>
</dbReference>
<dbReference type="Pfam" id="PF02518">
    <property type="entry name" value="HATPase_c"/>
    <property type="match status" value="1"/>
</dbReference>
<dbReference type="EC" id="2.7.13.3" evidence="2"/>
<evidence type="ECO:0000256" key="5">
    <source>
        <dbReference type="ARBA" id="ARBA00022777"/>
    </source>
</evidence>
<dbReference type="InterPro" id="IPR000014">
    <property type="entry name" value="PAS"/>
</dbReference>
<sequence>KILFSIGDAVIVLDKDRKITMVNPIAEKISGFTADLLIGTKLFEVLRFVHADSGSDQSNFVDTVYISGRVTNMDRDTVLITKSEERIPVGDSAAPIFGVDGRVNGCIIVFRDITQESEIDKMKSEFVSLASHQLQTPITQLLYTLELLQDKNLLEADMKPEDLLQQAVKVTEEMRDLVKDLLDVSRIESGKKFNLVFKQENMLSLLQEVISEVKPTSEQRGINIELSAASGCENVQIEMDRSKIKEVILNLLSNAVKYSKPTQIVKVRVLCNNENMVVQIEDNGIGIPKNEQSRIFTKLFRANNVRSQEIEGTGLGLYIAKSIIEAHSGRIYFESVENVHTIFTFELPFKQLLIAEQE</sequence>
<keyword evidence="3" id="KW-0597">Phosphoprotein</keyword>
<dbReference type="InterPro" id="IPR036890">
    <property type="entry name" value="HATPase_C_sf"/>
</dbReference>
<dbReference type="Proteomes" id="UP000781173">
    <property type="component" value="Unassembled WGS sequence"/>
</dbReference>
<dbReference type="Pfam" id="PF13426">
    <property type="entry name" value="PAS_9"/>
    <property type="match status" value="1"/>
</dbReference>
<dbReference type="GO" id="GO:0005886">
    <property type="term" value="C:plasma membrane"/>
    <property type="evidence" value="ECO:0007669"/>
    <property type="project" value="TreeGrafter"/>
</dbReference>
<accession>A0A952DUV4</accession>
<evidence type="ECO:0000256" key="2">
    <source>
        <dbReference type="ARBA" id="ARBA00012438"/>
    </source>
</evidence>
<dbReference type="SMART" id="SM00388">
    <property type="entry name" value="HisKA"/>
    <property type="match status" value="1"/>
</dbReference>
<dbReference type="NCBIfam" id="TIGR00229">
    <property type="entry name" value="sensory_box"/>
    <property type="match status" value="1"/>
</dbReference>
<keyword evidence="6" id="KW-0902">Two-component regulatory system</keyword>
<dbReference type="InterPro" id="IPR036097">
    <property type="entry name" value="HisK_dim/P_sf"/>
</dbReference>
<evidence type="ECO:0000256" key="7">
    <source>
        <dbReference type="ARBA" id="ARBA00023136"/>
    </source>
</evidence>
<keyword evidence="5" id="KW-0418">Kinase</keyword>
<dbReference type="InterPro" id="IPR003594">
    <property type="entry name" value="HATPase_dom"/>
</dbReference>
<dbReference type="Pfam" id="PF00512">
    <property type="entry name" value="HisKA"/>
    <property type="match status" value="1"/>
</dbReference>
<keyword evidence="4" id="KW-0808">Transferase</keyword>
<dbReference type="PANTHER" id="PTHR45453">
    <property type="entry name" value="PHOSPHATE REGULON SENSOR PROTEIN PHOR"/>
    <property type="match status" value="1"/>
</dbReference>
<dbReference type="SUPFAM" id="SSF47384">
    <property type="entry name" value="Homodimeric domain of signal transducing histidine kinase"/>
    <property type="match status" value="1"/>
</dbReference>
<dbReference type="InterPro" id="IPR050351">
    <property type="entry name" value="BphY/WalK/GraS-like"/>
</dbReference>
<dbReference type="CDD" id="cd00082">
    <property type="entry name" value="HisKA"/>
    <property type="match status" value="1"/>
</dbReference>
<dbReference type="PROSITE" id="PS50109">
    <property type="entry name" value="HIS_KIN"/>
    <property type="match status" value="1"/>
</dbReference>
<dbReference type="InterPro" id="IPR005467">
    <property type="entry name" value="His_kinase_dom"/>
</dbReference>
<dbReference type="AlphaFoldDB" id="A0A952DUV4"/>
<reference evidence="10" key="1">
    <citation type="journal article" date="2022" name="ISME J.">
        <title>A general approach to explore prokaryotic protein glycosylation reveals the unique surface layer modulation of an anammox bacterium.</title>
        <authorList>
            <person name="Pabst M."/>
            <person name="Grouzdev D.S."/>
            <person name="Lawson C.E."/>
            <person name="Kleikamp H.B.C."/>
            <person name="de Ram C."/>
            <person name="Louwen R."/>
            <person name="Lin Y.M."/>
            <person name="Lucker S."/>
            <person name="van Loosdrecht M.C.M."/>
            <person name="Laureni M."/>
        </authorList>
    </citation>
    <scope>NUCLEOTIDE SEQUENCE</scope>
    <source>
        <strain evidence="10">BROCD043</strain>
    </source>
</reference>
<dbReference type="CDD" id="cd00130">
    <property type="entry name" value="PAS"/>
    <property type="match status" value="1"/>
</dbReference>
<dbReference type="Gene3D" id="1.10.287.130">
    <property type="match status" value="1"/>
</dbReference>
<evidence type="ECO:0000259" key="9">
    <source>
        <dbReference type="PROSITE" id="PS50112"/>
    </source>
</evidence>
<dbReference type="InterPro" id="IPR004358">
    <property type="entry name" value="Sig_transdc_His_kin-like_C"/>
</dbReference>
<feature type="domain" description="PAS" evidence="9">
    <location>
        <begin position="1"/>
        <end position="53"/>
    </location>
</feature>
<evidence type="ECO:0000259" key="8">
    <source>
        <dbReference type="PROSITE" id="PS50109"/>
    </source>
</evidence>
<evidence type="ECO:0000313" key="11">
    <source>
        <dbReference type="Proteomes" id="UP000781173"/>
    </source>
</evidence>
<name>A0A952DUV4_9BACT</name>
<evidence type="ECO:0000256" key="1">
    <source>
        <dbReference type="ARBA" id="ARBA00000085"/>
    </source>
</evidence>
<dbReference type="FunFam" id="3.30.565.10:FF:000006">
    <property type="entry name" value="Sensor histidine kinase WalK"/>
    <property type="match status" value="1"/>
</dbReference>
<dbReference type="GO" id="GO:0004721">
    <property type="term" value="F:phosphoprotein phosphatase activity"/>
    <property type="evidence" value="ECO:0007669"/>
    <property type="project" value="TreeGrafter"/>
</dbReference>
<dbReference type="Gene3D" id="3.30.450.20">
    <property type="entry name" value="PAS domain"/>
    <property type="match status" value="1"/>
</dbReference>
<feature type="non-terminal residue" evidence="10">
    <location>
        <position position="1"/>
    </location>
</feature>
<feature type="domain" description="Histidine kinase" evidence="8">
    <location>
        <begin position="129"/>
        <end position="351"/>
    </location>
</feature>
<proteinExistence type="predicted"/>
<dbReference type="PRINTS" id="PR00344">
    <property type="entry name" value="BCTRLSENSOR"/>
</dbReference>
<dbReference type="SMART" id="SM00387">
    <property type="entry name" value="HATPase_c"/>
    <property type="match status" value="1"/>
</dbReference>
<comment type="catalytic activity">
    <reaction evidence="1">
        <text>ATP + protein L-histidine = ADP + protein N-phospho-L-histidine.</text>
        <dbReference type="EC" id="2.7.13.3"/>
    </reaction>
</comment>
<dbReference type="PROSITE" id="PS50112">
    <property type="entry name" value="PAS"/>
    <property type="match status" value="1"/>
</dbReference>
<comment type="caution">
    <text evidence="10">The sequence shown here is derived from an EMBL/GenBank/DDBJ whole genome shotgun (WGS) entry which is preliminary data.</text>
</comment>
<keyword evidence="7" id="KW-0472">Membrane</keyword>